<dbReference type="AlphaFoldDB" id="A0AAN7WVA5"/>
<evidence type="ECO:0000313" key="1">
    <source>
        <dbReference type="EMBL" id="KAK5848994.1"/>
    </source>
</evidence>
<evidence type="ECO:0000313" key="2">
    <source>
        <dbReference type="Proteomes" id="UP001346869"/>
    </source>
</evidence>
<name>A0AAN7WVA5_ELEMC</name>
<reference evidence="1 2" key="1">
    <citation type="journal article" date="2023" name="Genes (Basel)">
        <title>Chromosome-Level Genome Assembly and Circadian Gene Repertoire of the Patagonia Blennie Eleginops maclovinus-The Closest Ancestral Proxy of Antarctic Cryonotothenioids.</title>
        <authorList>
            <person name="Cheng C.C."/>
            <person name="Rivera-Colon A.G."/>
            <person name="Minhas B.F."/>
            <person name="Wilson L."/>
            <person name="Rayamajhi N."/>
            <person name="Vargas-Chacoff L."/>
            <person name="Catchen J.M."/>
        </authorList>
    </citation>
    <scope>NUCLEOTIDE SEQUENCE [LARGE SCALE GENOMIC DNA]</scope>
    <source>
        <strain evidence="1">JMC-PN-2008</strain>
    </source>
</reference>
<reference evidence="1 2" key="2">
    <citation type="journal article" date="2023" name="Mol. Biol. Evol.">
        <title>Genomics of Secondarily Temperate Adaptation in the Only Non-Antarctic Icefish.</title>
        <authorList>
            <person name="Rivera-Colon A.G."/>
            <person name="Rayamajhi N."/>
            <person name="Minhas B.F."/>
            <person name="Madrigal G."/>
            <person name="Bilyk K.T."/>
            <person name="Yoon V."/>
            <person name="Hune M."/>
            <person name="Gregory S."/>
            <person name="Cheng C.H.C."/>
            <person name="Catchen J.M."/>
        </authorList>
    </citation>
    <scope>NUCLEOTIDE SEQUENCE [LARGE SCALE GENOMIC DNA]</scope>
    <source>
        <strain evidence="1">JMC-PN-2008</strain>
    </source>
</reference>
<dbReference type="EMBL" id="JAUZQC010000024">
    <property type="protein sequence ID" value="KAK5848994.1"/>
    <property type="molecule type" value="Genomic_DNA"/>
</dbReference>
<keyword evidence="2" id="KW-1185">Reference proteome</keyword>
<proteinExistence type="predicted"/>
<dbReference type="Proteomes" id="UP001346869">
    <property type="component" value="Unassembled WGS sequence"/>
</dbReference>
<organism evidence="1 2">
    <name type="scientific">Eleginops maclovinus</name>
    <name type="common">Patagonian blennie</name>
    <name type="synonym">Eleginus maclovinus</name>
    <dbReference type="NCBI Taxonomy" id="56733"/>
    <lineage>
        <taxon>Eukaryota</taxon>
        <taxon>Metazoa</taxon>
        <taxon>Chordata</taxon>
        <taxon>Craniata</taxon>
        <taxon>Vertebrata</taxon>
        <taxon>Euteleostomi</taxon>
        <taxon>Actinopterygii</taxon>
        <taxon>Neopterygii</taxon>
        <taxon>Teleostei</taxon>
        <taxon>Neoteleostei</taxon>
        <taxon>Acanthomorphata</taxon>
        <taxon>Eupercaria</taxon>
        <taxon>Perciformes</taxon>
        <taxon>Notothenioidei</taxon>
        <taxon>Eleginopidae</taxon>
        <taxon>Eleginops</taxon>
    </lineage>
</organism>
<comment type="caution">
    <text evidence="1">The sequence shown here is derived from an EMBL/GenBank/DDBJ whole genome shotgun (WGS) entry which is preliminary data.</text>
</comment>
<accession>A0AAN7WVA5</accession>
<protein>
    <submittedName>
        <fullName evidence="1">Uncharacterized protein</fullName>
    </submittedName>
</protein>
<gene>
    <name evidence="1" type="ORF">PBY51_008669</name>
</gene>
<sequence length="129" mass="14172">MGEEEEKGGGGWHDNLQQAGDLVAMVTNKDVCIRGKCRRSAAEGTHAARLTVMENRRGQEMRKGGVKGGMPFPLSLSAPSQSLLHSRAELQCERGVPVQRGNKDSVVQQFMTPLAWLDQRGDHPHTRVI</sequence>